<evidence type="ECO:0000313" key="2">
    <source>
        <dbReference type="EMBL" id="MBA4638669.1"/>
    </source>
</evidence>
<dbReference type="AlphaFoldDB" id="A0A7C9DJP6"/>
<organism evidence="2">
    <name type="scientific">Opuntia streptacantha</name>
    <name type="common">Prickly pear cactus</name>
    <name type="synonym">Opuntia cardona</name>
    <dbReference type="NCBI Taxonomy" id="393608"/>
    <lineage>
        <taxon>Eukaryota</taxon>
        <taxon>Viridiplantae</taxon>
        <taxon>Streptophyta</taxon>
        <taxon>Embryophyta</taxon>
        <taxon>Tracheophyta</taxon>
        <taxon>Spermatophyta</taxon>
        <taxon>Magnoliopsida</taxon>
        <taxon>eudicotyledons</taxon>
        <taxon>Gunneridae</taxon>
        <taxon>Pentapetalae</taxon>
        <taxon>Caryophyllales</taxon>
        <taxon>Cactineae</taxon>
        <taxon>Cactaceae</taxon>
        <taxon>Opuntioideae</taxon>
        <taxon>Opuntia</taxon>
    </lineage>
</organism>
<proteinExistence type="predicted"/>
<protein>
    <submittedName>
        <fullName evidence="2">Uncharacterized protein</fullName>
    </submittedName>
</protein>
<feature type="region of interest" description="Disordered" evidence="1">
    <location>
        <begin position="1"/>
        <end position="21"/>
    </location>
</feature>
<sequence length="108" mass="11785">MLSRHQGGDGPSNERGGISKNSRDNKLEAFLDLSLAATALVVLMNIRMGLKKGPLEPWDTTNLCHPTSTGGNDLVIIIRSMILGIVQVMPVLNQHVLDTSYMQVVLFI</sequence>
<reference evidence="2" key="1">
    <citation type="journal article" date="2013" name="J. Plant Res.">
        <title>Effect of fungi and light on seed germination of three Opuntia species from semiarid lands of central Mexico.</title>
        <authorList>
            <person name="Delgado-Sanchez P."/>
            <person name="Jimenez-Bremont J.F."/>
            <person name="Guerrero-Gonzalez Mde L."/>
            <person name="Flores J."/>
        </authorList>
    </citation>
    <scope>NUCLEOTIDE SEQUENCE</scope>
    <source>
        <tissue evidence="2">Cladode</tissue>
    </source>
</reference>
<reference evidence="2" key="2">
    <citation type="submission" date="2020-07" db="EMBL/GenBank/DDBJ databases">
        <authorList>
            <person name="Vera ALvarez R."/>
            <person name="Arias-Moreno D.M."/>
            <person name="Jimenez-Jacinto V."/>
            <person name="Jimenez-Bremont J.F."/>
            <person name="Swaminathan K."/>
            <person name="Moose S.P."/>
            <person name="Guerrero-Gonzalez M.L."/>
            <person name="Marino-Ramirez L."/>
            <person name="Landsman D."/>
            <person name="Rodriguez-Kessler M."/>
            <person name="Delgado-Sanchez P."/>
        </authorList>
    </citation>
    <scope>NUCLEOTIDE SEQUENCE</scope>
    <source>
        <tissue evidence="2">Cladode</tissue>
    </source>
</reference>
<accession>A0A7C9DJP6</accession>
<name>A0A7C9DJP6_OPUST</name>
<evidence type="ECO:0000256" key="1">
    <source>
        <dbReference type="SAM" id="MobiDB-lite"/>
    </source>
</evidence>
<dbReference type="EMBL" id="GISG01110065">
    <property type="protein sequence ID" value="MBA4638669.1"/>
    <property type="molecule type" value="Transcribed_RNA"/>
</dbReference>